<dbReference type="VEuPathDB" id="ToxoDB:NCLIV_067150"/>
<reference evidence="3" key="4">
    <citation type="journal article" date="2015" name="PLoS ONE">
        <title>Comprehensive Evaluation of Toxoplasma gondii VEG and Neospora caninum LIV Genomes with Tachyzoite Stage Transcriptome and Proteome Defines Novel Transcript Features.</title>
        <authorList>
            <person name="Ramaprasad A."/>
            <person name="Mourier T."/>
            <person name="Naeem R."/>
            <person name="Malas T.B."/>
            <person name="Moussa E."/>
            <person name="Panigrahi A."/>
            <person name="Vermont S.J."/>
            <person name="Otto T.D."/>
            <person name="Wastling J."/>
            <person name="Pain A."/>
        </authorList>
    </citation>
    <scope>NUCLEOTIDE SEQUENCE</scope>
    <source>
        <strain evidence="3">Liverpool</strain>
    </source>
</reference>
<feature type="region of interest" description="Disordered" evidence="1">
    <location>
        <begin position="118"/>
        <end position="416"/>
    </location>
</feature>
<feature type="compositionally biased region" description="Basic and acidic residues" evidence="1">
    <location>
        <begin position="176"/>
        <end position="211"/>
    </location>
</feature>
<gene>
    <name evidence="3" type="ORF">BN1204_067150</name>
    <name evidence="2" type="ORF">NCLIV_067150</name>
</gene>
<proteinExistence type="predicted"/>
<evidence type="ECO:0000313" key="2">
    <source>
        <dbReference type="EMBL" id="CBZ56290.1"/>
    </source>
</evidence>
<evidence type="ECO:0000313" key="3">
    <source>
        <dbReference type="EMBL" id="CEL71053.1"/>
    </source>
</evidence>
<dbReference type="RefSeq" id="XP_003886315.1">
    <property type="nucleotide sequence ID" value="XM_003886266.1"/>
</dbReference>
<dbReference type="GeneID" id="13445513"/>
<accession>F0VRE2</accession>
<feature type="compositionally biased region" description="Basic and acidic residues" evidence="1">
    <location>
        <begin position="152"/>
        <end position="169"/>
    </location>
</feature>
<feature type="compositionally biased region" description="Basic and acidic residues" evidence="1">
    <location>
        <begin position="218"/>
        <end position="258"/>
    </location>
</feature>
<feature type="compositionally biased region" description="Basic residues" evidence="1">
    <location>
        <begin position="302"/>
        <end position="311"/>
    </location>
</feature>
<reference evidence="2" key="1">
    <citation type="submission" date="2011-02" db="EMBL/GenBank/DDBJ databases">
        <authorList>
            <person name="Aslett M."/>
        </authorList>
    </citation>
    <scope>NUCLEOTIDE SEQUENCE</scope>
    <source>
        <strain evidence="2">Liverpool</strain>
    </source>
</reference>
<feature type="compositionally biased region" description="Basic and acidic residues" evidence="1">
    <location>
        <begin position="400"/>
        <end position="416"/>
    </location>
</feature>
<dbReference type="Proteomes" id="UP000007494">
    <property type="component" value="Chromosome XII"/>
</dbReference>
<dbReference type="AlphaFoldDB" id="F0VRE2"/>
<keyword evidence="4" id="KW-1185">Reference proteome</keyword>
<evidence type="ECO:0000256" key="1">
    <source>
        <dbReference type="SAM" id="MobiDB-lite"/>
    </source>
</evidence>
<dbReference type="OMA" id="KNDFHIM"/>
<name>F0VRE2_NEOCL</name>
<organism evidence="2 4">
    <name type="scientific">Neospora caninum (strain Liverpool)</name>
    <dbReference type="NCBI Taxonomy" id="572307"/>
    <lineage>
        <taxon>Eukaryota</taxon>
        <taxon>Sar</taxon>
        <taxon>Alveolata</taxon>
        <taxon>Apicomplexa</taxon>
        <taxon>Conoidasida</taxon>
        <taxon>Coccidia</taxon>
        <taxon>Eucoccidiorida</taxon>
        <taxon>Eimeriorina</taxon>
        <taxon>Sarcocystidae</taxon>
        <taxon>Neospora</taxon>
    </lineage>
</organism>
<dbReference type="OrthoDB" id="333579at2759"/>
<dbReference type="EMBL" id="FR823393">
    <property type="protein sequence ID" value="CBZ56290.1"/>
    <property type="molecule type" value="Genomic_DNA"/>
</dbReference>
<reference evidence="4" key="3">
    <citation type="journal article" date="2012" name="PLoS Pathog.">
        <title>Comparative genomics of the apicomplexan parasites Toxoplasma gondii and Neospora caninum: Coccidia differing in host range and transmission strategy.</title>
        <authorList>
            <person name="Reid A.J."/>
            <person name="Vermont S.J."/>
            <person name="Cotton J.A."/>
            <person name="Harris D."/>
            <person name="Hill-Cawthorne G.A."/>
            <person name="Konen-Waisman S."/>
            <person name="Latham S.M."/>
            <person name="Mourier T."/>
            <person name="Norton R."/>
            <person name="Quail M.A."/>
            <person name="Sanders M."/>
            <person name="Shanmugam D."/>
            <person name="Sohal A."/>
            <person name="Wasmuth J.D."/>
            <person name="Brunk B."/>
            <person name="Grigg M.E."/>
            <person name="Howard J.C."/>
            <person name="Parkinson J."/>
            <person name="Roos D.S."/>
            <person name="Trees A.J."/>
            <person name="Berriman M."/>
            <person name="Pain A."/>
            <person name="Wastling J.M."/>
        </authorList>
    </citation>
    <scope>NUCLEOTIDE SEQUENCE [LARGE SCALE GENOMIC DNA]</scope>
    <source>
        <strain evidence="4">Liverpool</strain>
    </source>
</reference>
<reference evidence="2" key="2">
    <citation type="submission" date="2011-03" db="EMBL/GenBank/DDBJ databases">
        <title>Comparative genomics and transcriptomics of Neospora caninum and Toxoplasma gondii.</title>
        <authorList>
            <person name="Reid A.J."/>
            <person name="Sohal A."/>
            <person name="Harris D."/>
            <person name="Quail M."/>
            <person name="Sanders M."/>
            <person name="Berriman M."/>
            <person name="Wastling J.M."/>
            <person name="Pain A."/>
        </authorList>
    </citation>
    <scope>NUCLEOTIDE SEQUENCE</scope>
    <source>
        <strain evidence="2">Liverpool</strain>
    </source>
</reference>
<protein>
    <submittedName>
        <fullName evidence="2">Uncharacterized protein</fullName>
    </submittedName>
</protein>
<dbReference type="InParanoid" id="F0VRE2"/>
<feature type="compositionally biased region" description="Low complexity" evidence="1">
    <location>
        <begin position="140"/>
        <end position="149"/>
    </location>
</feature>
<dbReference type="EMBL" id="LN714487">
    <property type="protein sequence ID" value="CEL71053.1"/>
    <property type="molecule type" value="Genomic_DNA"/>
</dbReference>
<sequence length="416" mass="45499">MAAAPPSRYTRLTVEIEHCVDCEDHLHSTHHDGRKYEEYAKRVQEAISHAVNEQLVFLVNPPPDLGRRGDLRFQEDRFCNHFYVIRDITGMIVRKFRYPQIGAFEVYLHNPFTNQKLTQSPSSSAAVGPDPASPFGVPQESEALAAPAEDAGDAKDETGKDGEGEKLESPEPDCVPSREREAKKKKKSGESGAERKSHRGGEAAAHAPEEKKKKKKGENKDTDALEGFPEKSSREGKRVDGGDSEGEPRSERPEGDAGKKKKKHRDSPGASLLASEGEDGKKAKRESGESLAKSASEDERKKKSKGEKKKKDHGENAERSAGSGNEAVKKKKKKKGDGSLEESLSGSGDGSDKKKKKSAESSQRVCAQSSGDEVKKGEASEDASRRTHSSDEKKKKKKSGHDSSHSTSEEKKKKKS</sequence>
<feature type="compositionally biased region" description="Basic and acidic residues" evidence="1">
    <location>
        <begin position="278"/>
        <end position="288"/>
    </location>
</feature>
<feature type="compositionally biased region" description="Basic and acidic residues" evidence="1">
    <location>
        <begin position="372"/>
        <end position="393"/>
    </location>
</feature>
<evidence type="ECO:0000313" key="4">
    <source>
        <dbReference type="Proteomes" id="UP000007494"/>
    </source>
</evidence>